<feature type="binding site" evidence="12">
    <location>
        <position position="137"/>
    </location>
    <ligand>
        <name>CTP</name>
        <dbReference type="ChEBI" id="CHEBI:37563"/>
    </ligand>
</feature>
<dbReference type="GO" id="GO:0000287">
    <property type="term" value="F:magnesium ion binding"/>
    <property type="evidence" value="ECO:0007669"/>
    <property type="project" value="UniProtKB-UniRule"/>
</dbReference>
<gene>
    <name evidence="12 14" type="primary">cca</name>
    <name evidence="14" type="ORF">ARTV_0538</name>
</gene>
<name>A0A3B0LW93_9GAMM</name>
<dbReference type="Pfam" id="PF01743">
    <property type="entry name" value="PolyA_pol"/>
    <property type="match status" value="1"/>
</dbReference>
<feature type="binding site" evidence="12">
    <location>
        <position position="23"/>
    </location>
    <ligand>
        <name>Mg(2+)</name>
        <dbReference type="ChEBI" id="CHEBI:18420"/>
    </ligand>
</feature>
<dbReference type="GO" id="GO:0000049">
    <property type="term" value="F:tRNA binding"/>
    <property type="evidence" value="ECO:0007669"/>
    <property type="project" value="UniProtKB-UniRule"/>
</dbReference>
<evidence type="ECO:0000259" key="13">
    <source>
        <dbReference type="PROSITE" id="PS51831"/>
    </source>
</evidence>
<comment type="cofactor">
    <cofactor evidence="12">
        <name>Ni(2+)</name>
        <dbReference type="ChEBI" id="CHEBI:49786"/>
    </cofactor>
    <text evidence="12">Nickel for phosphatase activity.</text>
</comment>
<dbReference type="SUPFAM" id="SSF81891">
    <property type="entry name" value="Poly A polymerase C-terminal region-like"/>
    <property type="match status" value="1"/>
</dbReference>
<keyword evidence="8 12" id="KW-0378">Hydrolase</keyword>
<dbReference type="EC" id="3.1.3.-" evidence="12"/>
<keyword evidence="3 12" id="KW-0819">tRNA processing</keyword>
<evidence type="ECO:0000256" key="4">
    <source>
        <dbReference type="ARBA" id="ARBA00022695"/>
    </source>
</evidence>
<comment type="cofactor">
    <cofactor evidence="12">
        <name>Mg(2+)</name>
        <dbReference type="ChEBI" id="CHEBI:18420"/>
    </cofactor>
    <text evidence="12">Magnesium is required for nucleotidyltransferase activity.</text>
</comment>
<keyword evidence="9 12" id="KW-0067">ATP-binding</keyword>
<evidence type="ECO:0000256" key="12">
    <source>
        <dbReference type="HAMAP-Rule" id="MF_01261"/>
    </source>
</evidence>
<evidence type="ECO:0000256" key="8">
    <source>
        <dbReference type="ARBA" id="ARBA00022801"/>
    </source>
</evidence>
<evidence type="ECO:0000256" key="2">
    <source>
        <dbReference type="ARBA" id="ARBA00022679"/>
    </source>
</evidence>
<keyword evidence="7 12" id="KW-0692">RNA repair</keyword>
<feature type="binding site" evidence="12">
    <location>
        <position position="140"/>
    </location>
    <ligand>
        <name>CTP</name>
        <dbReference type="ChEBI" id="CHEBI:37563"/>
    </ligand>
</feature>
<feature type="binding site" evidence="12">
    <location>
        <position position="11"/>
    </location>
    <ligand>
        <name>ATP</name>
        <dbReference type="ChEBI" id="CHEBI:30616"/>
    </ligand>
</feature>
<dbReference type="GO" id="GO:0160016">
    <property type="term" value="F:CCACCA tRNA nucleotidyltransferase activity"/>
    <property type="evidence" value="ECO:0007669"/>
    <property type="project" value="RHEA"/>
</dbReference>
<keyword evidence="10 12" id="KW-0460">Magnesium</keyword>
<dbReference type="CDD" id="cd00077">
    <property type="entry name" value="HDc"/>
    <property type="match status" value="1"/>
</dbReference>
<dbReference type="CDD" id="cd05398">
    <property type="entry name" value="NT_ClassII-CCAase"/>
    <property type="match status" value="1"/>
</dbReference>
<dbReference type="HAMAP" id="MF_01262">
    <property type="entry name" value="CCA_bact_type2"/>
    <property type="match status" value="1"/>
</dbReference>
<keyword evidence="2 12" id="KW-0808">Transferase</keyword>
<dbReference type="NCBIfam" id="NF008137">
    <property type="entry name" value="PRK10885.1"/>
    <property type="match status" value="1"/>
</dbReference>
<feature type="binding site" evidence="12">
    <location>
        <position position="8"/>
    </location>
    <ligand>
        <name>ATP</name>
        <dbReference type="ChEBI" id="CHEBI:30616"/>
    </ligand>
</feature>
<evidence type="ECO:0000256" key="9">
    <source>
        <dbReference type="ARBA" id="ARBA00022840"/>
    </source>
</evidence>
<keyword evidence="12" id="KW-0511">Multifunctional enzyme</keyword>
<keyword evidence="11 12" id="KW-0694">RNA-binding</keyword>
<feature type="binding site" evidence="12">
    <location>
        <position position="91"/>
    </location>
    <ligand>
        <name>ATP</name>
        <dbReference type="ChEBI" id="CHEBI:30616"/>
    </ligand>
</feature>
<evidence type="ECO:0000256" key="11">
    <source>
        <dbReference type="ARBA" id="ARBA00022884"/>
    </source>
</evidence>
<dbReference type="EC" id="3.1.4.-" evidence="12"/>
<evidence type="ECO:0000256" key="10">
    <source>
        <dbReference type="ARBA" id="ARBA00022842"/>
    </source>
</evidence>
<dbReference type="GO" id="GO:0042245">
    <property type="term" value="P:RNA repair"/>
    <property type="evidence" value="ECO:0007669"/>
    <property type="project" value="UniProtKB-KW"/>
</dbReference>
<protein>
    <recommendedName>
        <fullName evidence="12">Multifunctional CCA protein</fullName>
    </recommendedName>
    <domain>
        <recommendedName>
            <fullName evidence="12">CCA-adding enzyme</fullName>
            <ecNumber evidence="12">2.7.7.72</ecNumber>
        </recommendedName>
        <alternativeName>
            <fullName evidence="12">CCA tRNA nucleotidyltransferase</fullName>
        </alternativeName>
        <alternativeName>
            <fullName evidence="12">tRNA CCA-pyrophosphorylase</fullName>
        </alternativeName>
        <alternativeName>
            <fullName evidence="12">tRNA adenylyl-/cytidylyl-transferase</fullName>
        </alternativeName>
        <alternativeName>
            <fullName evidence="12">tRNA nucleotidyltransferase</fullName>
        </alternativeName>
        <alternativeName>
            <fullName evidence="12">tRNA-NT</fullName>
        </alternativeName>
    </domain>
    <domain>
        <recommendedName>
            <fullName evidence="12">2'-nucleotidase</fullName>
            <ecNumber evidence="12">3.1.3.-</ecNumber>
        </recommendedName>
    </domain>
    <domain>
        <recommendedName>
            <fullName evidence="12">2',3'-cyclic phosphodiesterase</fullName>
            <ecNumber evidence="12">3.1.4.-</ecNumber>
        </recommendedName>
    </domain>
    <domain>
        <recommendedName>
            <fullName evidence="12">Phosphatase</fullName>
        </recommendedName>
    </domain>
</protein>
<dbReference type="AlphaFoldDB" id="A0A3B0LW93"/>
<dbReference type="InterPro" id="IPR003607">
    <property type="entry name" value="HD/PDEase_dom"/>
</dbReference>
<proteinExistence type="inferred from homology"/>
<evidence type="ECO:0000256" key="5">
    <source>
        <dbReference type="ARBA" id="ARBA00022723"/>
    </source>
</evidence>
<dbReference type="InterPro" id="IPR043519">
    <property type="entry name" value="NT_sf"/>
</dbReference>
<feature type="binding site" evidence="12">
    <location>
        <position position="11"/>
    </location>
    <ligand>
        <name>CTP</name>
        <dbReference type="ChEBI" id="CHEBI:37563"/>
    </ligand>
</feature>
<organism evidence="14">
    <name type="scientific">Arsenophonus endosymbiont of Trialeurodes vaporariorum</name>
    <dbReference type="NCBI Taxonomy" id="235567"/>
    <lineage>
        <taxon>Bacteria</taxon>
        <taxon>Pseudomonadati</taxon>
        <taxon>Pseudomonadota</taxon>
        <taxon>Gammaproteobacteria</taxon>
        <taxon>Enterobacterales</taxon>
        <taxon>Morganellaceae</taxon>
        <taxon>Arsenophonus</taxon>
    </lineage>
</organism>
<dbReference type="GO" id="GO:0004112">
    <property type="term" value="F:cyclic-nucleotide phosphodiesterase activity"/>
    <property type="evidence" value="ECO:0007669"/>
    <property type="project" value="UniProtKB-UniRule"/>
</dbReference>
<dbReference type="GO" id="GO:0001680">
    <property type="term" value="P:tRNA 3'-terminal CCA addition"/>
    <property type="evidence" value="ECO:0007669"/>
    <property type="project" value="UniProtKB-UniRule"/>
</dbReference>
<evidence type="ECO:0000256" key="1">
    <source>
        <dbReference type="ARBA" id="ARBA00022596"/>
    </source>
</evidence>
<feature type="binding site" evidence="12">
    <location>
        <position position="8"/>
    </location>
    <ligand>
        <name>CTP</name>
        <dbReference type="ChEBI" id="CHEBI:37563"/>
    </ligand>
</feature>
<dbReference type="PIRSF" id="PIRSF000813">
    <property type="entry name" value="CCA_bact"/>
    <property type="match status" value="1"/>
</dbReference>
<dbReference type="SUPFAM" id="SSF81301">
    <property type="entry name" value="Nucleotidyltransferase"/>
    <property type="match status" value="1"/>
</dbReference>
<dbReference type="PANTHER" id="PTHR47545">
    <property type="entry name" value="MULTIFUNCTIONAL CCA PROTEIN"/>
    <property type="match status" value="1"/>
</dbReference>
<keyword evidence="4 12" id="KW-0548">Nucleotidyltransferase</keyword>
<dbReference type="HAMAP" id="MF_01261">
    <property type="entry name" value="CCA_bact_type1"/>
    <property type="match status" value="1"/>
</dbReference>
<evidence type="ECO:0000256" key="3">
    <source>
        <dbReference type="ARBA" id="ARBA00022694"/>
    </source>
</evidence>
<comment type="catalytic activity">
    <reaction evidence="12">
        <text>a tRNA with a 3' CCA end + 2 CTP + ATP = a tRNA with a 3' CCACCA end + 3 diphosphate</text>
        <dbReference type="Rhea" id="RHEA:76235"/>
        <dbReference type="Rhea" id="RHEA-COMP:10468"/>
        <dbReference type="Rhea" id="RHEA-COMP:18655"/>
        <dbReference type="ChEBI" id="CHEBI:30616"/>
        <dbReference type="ChEBI" id="CHEBI:33019"/>
        <dbReference type="ChEBI" id="CHEBI:37563"/>
        <dbReference type="ChEBI" id="CHEBI:83071"/>
        <dbReference type="ChEBI" id="CHEBI:195187"/>
    </reaction>
</comment>
<dbReference type="Pfam" id="PF12627">
    <property type="entry name" value="PolyA_pol_RNAbd"/>
    <property type="match status" value="1"/>
</dbReference>
<dbReference type="Pfam" id="PF01966">
    <property type="entry name" value="HD"/>
    <property type="match status" value="1"/>
</dbReference>
<comment type="miscellaneous">
    <text evidence="12">A single active site specifically recognizes both ATP and CTP and is responsible for their addition.</text>
</comment>
<dbReference type="EC" id="2.7.7.72" evidence="12"/>
<dbReference type="Gene3D" id="1.10.3090.10">
    <property type="entry name" value="cca-adding enzyme, domain 2"/>
    <property type="match status" value="1"/>
</dbReference>
<comment type="domain">
    <text evidence="12">Comprises two domains: an N-terminal domain containing the nucleotidyltransferase activity and a C-terminal HD domain associated with both phosphodiesterase and phosphatase activities.</text>
</comment>
<keyword evidence="5 12" id="KW-0479">Metal-binding</keyword>
<dbReference type="InterPro" id="IPR050124">
    <property type="entry name" value="tRNA_CCA-adding_enzyme"/>
</dbReference>
<dbReference type="InterPro" id="IPR006674">
    <property type="entry name" value="HD_domain"/>
</dbReference>
<feature type="binding site" evidence="12">
    <location>
        <position position="21"/>
    </location>
    <ligand>
        <name>Mg(2+)</name>
        <dbReference type="ChEBI" id="CHEBI:18420"/>
    </ligand>
</feature>
<dbReference type="InterPro" id="IPR002646">
    <property type="entry name" value="PolA_pol_head_dom"/>
</dbReference>
<evidence type="ECO:0000256" key="7">
    <source>
        <dbReference type="ARBA" id="ARBA00022800"/>
    </source>
</evidence>
<accession>A0A3B0LW93</accession>
<reference evidence="14" key="1">
    <citation type="submission" date="2018-04" db="EMBL/GenBank/DDBJ databases">
        <authorList>
            <person name="Go L.Y."/>
            <person name="Mitchell J.A."/>
        </authorList>
    </citation>
    <scope>NUCLEOTIDE SEQUENCE</scope>
    <source>
        <strain evidence="14">ARTV</strain>
    </source>
</reference>
<feature type="binding site" evidence="12">
    <location>
        <position position="91"/>
    </location>
    <ligand>
        <name>CTP</name>
        <dbReference type="ChEBI" id="CHEBI:37563"/>
    </ligand>
</feature>
<keyword evidence="1 12" id="KW-0533">Nickel</keyword>
<dbReference type="PANTHER" id="PTHR47545:SF1">
    <property type="entry name" value="MULTIFUNCTIONAL CCA PROTEIN"/>
    <property type="match status" value="1"/>
</dbReference>
<dbReference type="FunFam" id="3.30.460.10:FF:000016">
    <property type="entry name" value="Multifunctional CCA protein"/>
    <property type="match status" value="1"/>
</dbReference>
<sequence>MQIYLVGGAVRDQLLGLPVSDRDWVVVGATPDDLIKLGFQQVGKDFPVFLHPETREEYALARTERKTGVGYTGFSCYAAPDVTIEEDLLRRDLTINAIAQTEDGQLIDPYHGERDIKNRLLRHVSAAFAEDPVRILRVARFAARLANQKFTIANETQLFMKKMVFNHELSTISAERVWGETEKALQSLSPEIYFRVLYDCGALAILFPEVNQLFGTPAAAKSHPEIDTGIHTLLTLKVAASLTDNVETRFAALCHDFGKALTPSEQCPAHDDYVSKGISLIEAMCNRLRIPNRMKELAKLVARFHQQIHQIHQLTPETVINLFNQLDSWRKPERINQLVIACEADARGRIGREHITYPQAKFVIEAFKTVQQVSSKDLIEQGITGIAIRDELNRKRIQTLTDWLQQQTILPI</sequence>
<dbReference type="GO" id="GO:0005524">
    <property type="term" value="F:ATP binding"/>
    <property type="evidence" value="ECO:0007669"/>
    <property type="project" value="UniProtKB-UniRule"/>
</dbReference>
<dbReference type="PROSITE" id="PS51831">
    <property type="entry name" value="HD"/>
    <property type="match status" value="1"/>
</dbReference>
<comment type="subunit">
    <text evidence="12">Monomer. Can also form homodimers and oligomers.</text>
</comment>
<feature type="domain" description="HD" evidence="13">
    <location>
        <begin position="228"/>
        <end position="329"/>
    </location>
</feature>
<feature type="binding site" evidence="12">
    <location>
        <position position="137"/>
    </location>
    <ligand>
        <name>ATP</name>
        <dbReference type="ChEBI" id="CHEBI:30616"/>
    </ligand>
</feature>
<dbReference type="InterPro" id="IPR012006">
    <property type="entry name" value="CCA_bact"/>
</dbReference>
<dbReference type="Gene3D" id="3.30.460.10">
    <property type="entry name" value="Beta Polymerase, domain 2"/>
    <property type="match status" value="1"/>
</dbReference>
<keyword evidence="6 12" id="KW-0547">Nucleotide-binding</keyword>
<evidence type="ECO:0000256" key="6">
    <source>
        <dbReference type="ARBA" id="ARBA00022741"/>
    </source>
</evidence>
<dbReference type="GO" id="GO:0004810">
    <property type="term" value="F:CCA tRNA nucleotidyltransferase activity"/>
    <property type="evidence" value="ECO:0007669"/>
    <property type="project" value="UniProtKB-UniRule"/>
</dbReference>
<comment type="similarity">
    <text evidence="12">Belongs to the tRNA nucleotidyltransferase/poly(A) polymerase family. Bacterial CCA-adding enzyme type 1 subfamily.</text>
</comment>
<dbReference type="InterPro" id="IPR032828">
    <property type="entry name" value="PolyA_RNA-bd"/>
</dbReference>
<dbReference type="EMBL" id="UFQR01000002">
    <property type="protein sequence ID" value="SSW94885.1"/>
    <property type="molecule type" value="Genomic_DNA"/>
</dbReference>
<comment type="catalytic activity">
    <reaction evidence="12">
        <text>a tRNA precursor + 2 CTP + ATP = a tRNA with a 3' CCA end + 3 diphosphate</text>
        <dbReference type="Rhea" id="RHEA:14433"/>
        <dbReference type="Rhea" id="RHEA-COMP:10465"/>
        <dbReference type="Rhea" id="RHEA-COMP:10468"/>
        <dbReference type="ChEBI" id="CHEBI:30616"/>
        <dbReference type="ChEBI" id="CHEBI:33019"/>
        <dbReference type="ChEBI" id="CHEBI:37563"/>
        <dbReference type="ChEBI" id="CHEBI:74896"/>
        <dbReference type="ChEBI" id="CHEBI:83071"/>
        <dbReference type="EC" id="2.7.7.72"/>
    </reaction>
</comment>
<dbReference type="GO" id="GO:0016791">
    <property type="term" value="F:phosphatase activity"/>
    <property type="evidence" value="ECO:0007669"/>
    <property type="project" value="UniProtKB-UniRule"/>
</dbReference>
<feature type="binding site" evidence="12">
    <location>
        <position position="140"/>
    </location>
    <ligand>
        <name>ATP</name>
        <dbReference type="ChEBI" id="CHEBI:30616"/>
    </ligand>
</feature>
<comment type="function">
    <text evidence="12">Catalyzes the addition and repair of the essential 3'-terminal CCA sequence in tRNAs without using a nucleic acid template. Adds these three nucleotides in the order of C, C, and A to the tRNA nucleotide-73, using CTP and ATP as substrates and producing inorganic pyrophosphate. tRNA 3'-terminal CCA addition is required both for tRNA processing and repair. Also involved in tRNA surveillance by mediating tandem CCA addition to generate a CCACCA at the 3' terminus of unstable tRNAs. While stable tRNAs receive only 3'-terminal CCA, unstable tRNAs are marked with CCACCA and rapidly degraded.</text>
</comment>
<evidence type="ECO:0000313" key="14">
    <source>
        <dbReference type="EMBL" id="SSW94885.1"/>
    </source>
</evidence>